<keyword evidence="3" id="KW-1185">Reference proteome</keyword>
<name>S2KHQ9_MUCC1</name>
<organism evidence="2 3">
    <name type="scientific">Mucor circinelloides f. circinelloides (strain 1006PhL)</name>
    <name type="common">Mucormycosis agent</name>
    <name type="synonym">Calyptromyces circinelloides</name>
    <dbReference type="NCBI Taxonomy" id="1220926"/>
    <lineage>
        <taxon>Eukaryota</taxon>
        <taxon>Fungi</taxon>
        <taxon>Fungi incertae sedis</taxon>
        <taxon>Mucoromycota</taxon>
        <taxon>Mucoromycotina</taxon>
        <taxon>Mucoromycetes</taxon>
        <taxon>Mucorales</taxon>
        <taxon>Mucorineae</taxon>
        <taxon>Mucoraceae</taxon>
        <taxon>Mucor</taxon>
    </lineage>
</organism>
<dbReference type="OrthoDB" id="124582at2759"/>
<dbReference type="Proteomes" id="UP000014254">
    <property type="component" value="Unassembled WGS sequence"/>
</dbReference>
<dbReference type="AlphaFoldDB" id="S2KHQ9"/>
<dbReference type="OMA" id="PRWYSRC"/>
<dbReference type="VEuPathDB" id="FungiDB:HMPREF1544_01224"/>
<evidence type="ECO:0000313" key="2">
    <source>
        <dbReference type="EMBL" id="EPB91930.1"/>
    </source>
</evidence>
<feature type="compositionally biased region" description="Acidic residues" evidence="1">
    <location>
        <begin position="51"/>
        <end position="69"/>
    </location>
</feature>
<dbReference type="InParanoid" id="S2KHQ9"/>
<evidence type="ECO:0000313" key="3">
    <source>
        <dbReference type="Proteomes" id="UP000014254"/>
    </source>
</evidence>
<protein>
    <submittedName>
        <fullName evidence="2">Uncharacterized protein</fullName>
    </submittedName>
</protein>
<sequence>MTTEGKDNNNSIVILSDDEDDVAPNENGKRPHSNSHENLNNPHIRNHPMYDDEDEDDEEDYDEEDEGMNTEDEEYALYEQEENRRNAVYLNRSLPEDHEPVIVSERDQVNTLQEINDIIQELKDKVLSSNVSVKDVETSYSCGSPLNEEAPSIAMNLSGVSGPLAFPMDERDAVRILEAHAASMILDEKEKPIGLNLDVAQVEINKTFEEYLTQGLLSDVLEYLGVDAVVAKNTTLVANQFHVVTNGGTLKLPDSLNEAAYGTVVLVLPTDFCGGEVSVSYNDDQVNYQPEETAFECCYYMAWYNNVKTRFEPVSEGHQMAISFSLIHSDTVNKATSDYLQMRRLQIADGELSEAEVETSKPFIDRVVTYFKNNSTKRPFPIFFMLDYKYGAPSLCVEDLKRPDKMLAKVLKKAADEADFLMYLGTVEREVEGKVYEEGRPHDAANKTEGDDCPMDEEGIYLTQKAIYDEYVLRKIFNEEGKNILNIPVGLDSSDHPAIIQGPRWYSRCKPANVDYSGTVEVEDVTVKYYYAENQALVFLPKSKLPSLLKMSKVSNQEHATKTIVTTTTTTTTATTAIAITDNDK</sequence>
<proteinExistence type="predicted"/>
<gene>
    <name evidence="2" type="ORF">HMPREF1544_01224</name>
</gene>
<feature type="region of interest" description="Disordered" evidence="1">
    <location>
        <begin position="1"/>
        <end position="69"/>
    </location>
</feature>
<accession>S2KHQ9</accession>
<dbReference type="EMBL" id="KE123904">
    <property type="protein sequence ID" value="EPB91930.1"/>
    <property type="molecule type" value="Genomic_DNA"/>
</dbReference>
<reference evidence="3" key="1">
    <citation type="submission" date="2013-05" db="EMBL/GenBank/DDBJ databases">
        <title>The Genome sequence of Mucor circinelloides f. circinelloides 1006PhL.</title>
        <authorList>
            <consortium name="The Broad Institute Genomics Platform"/>
            <person name="Cuomo C."/>
            <person name="Earl A."/>
            <person name="Findley K."/>
            <person name="Lee S.C."/>
            <person name="Walker B."/>
            <person name="Young S."/>
            <person name="Zeng Q."/>
            <person name="Gargeya S."/>
            <person name="Fitzgerald M."/>
            <person name="Haas B."/>
            <person name="Abouelleil A."/>
            <person name="Allen A.W."/>
            <person name="Alvarado L."/>
            <person name="Arachchi H.M."/>
            <person name="Berlin A.M."/>
            <person name="Chapman S.B."/>
            <person name="Gainer-Dewar J."/>
            <person name="Goldberg J."/>
            <person name="Griggs A."/>
            <person name="Gujja S."/>
            <person name="Hansen M."/>
            <person name="Howarth C."/>
            <person name="Imamovic A."/>
            <person name="Ireland A."/>
            <person name="Larimer J."/>
            <person name="McCowan C."/>
            <person name="Murphy C."/>
            <person name="Pearson M."/>
            <person name="Poon T.W."/>
            <person name="Priest M."/>
            <person name="Roberts A."/>
            <person name="Saif S."/>
            <person name="Shea T."/>
            <person name="Sisk P."/>
            <person name="Sykes S."/>
            <person name="Wortman J."/>
            <person name="Nusbaum C."/>
            <person name="Birren B."/>
        </authorList>
    </citation>
    <scope>NUCLEOTIDE SEQUENCE [LARGE SCALE GENOMIC DNA]</scope>
    <source>
        <strain evidence="3">1006PhL</strain>
    </source>
</reference>
<evidence type="ECO:0000256" key="1">
    <source>
        <dbReference type="SAM" id="MobiDB-lite"/>
    </source>
</evidence>